<comment type="similarity">
    <text evidence="2">Belongs to the phosphohexose mutase family.</text>
</comment>
<dbReference type="Pfam" id="PF00408">
    <property type="entry name" value="PGM_PMM_IV"/>
    <property type="match status" value="1"/>
</dbReference>
<evidence type="ECO:0000256" key="6">
    <source>
        <dbReference type="ARBA" id="ARBA00023235"/>
    </source>
</evidence>
<keyword evidence="13" id="KW-1185">Reference proteome</keyword>
<keyword evidence="3" id="KW-0597">Phosphoprotein</keyword>
<dbReference type="Pfam" id="PF02880">
    <property type="entry name" value="PGM_PMM_III"/>
    <property type="match status" value="1"/>
</dbReference>
<evidence type="ECO:0000313" key="13">
    <source>
        <dbReference type="Proteomes" id="UP000245946"/>
    </source>
</evidence>
<dbReference type="Gene3D" id="3.40.120.10">
    <property type="entry name" value="Alpha-D-Glucose-1,6-Bisphosphate, subunit A, domain 3"/>
    <property type="match status" value="3"/>
</dbReference>
<dbReference type="GO" id="GO:0005975">
    <property type="term" value="P:carbohydrate metabolic process"/>
    <property type="evidence" value="ECO:0007669"/>
    <property type="project" value="InterPro"/>
</dbReference>
<dbReference type="PANTHER" id="PTHR45745">
    <property type="entry name" value="PHOSPHOMANNOMUTASE 45A"/>
    <property type="match status" value="1"/>
</dbReference>
<feature type="domain" description="Alpha-D-phosphohexomutase alpha/beta/alpha" evidence="10">
    <location>
        <begin position="312"/>
        <end position="414"/>
    </location>
</feature>
<name>A0A316Z7S9_9BASI</name>
<dbReference type="Pfam" id="PF02878">
    <property type="entry name" value="PGM_PMM_I"/>
    <property type="match status" value="1"/>
</dbReference>
<comment type="cofactor">
    <cofactor evidence="1">
        <name>Mg(2+)</name>
        <dbReference type="ChEBI" id="CHEBI:18420"/>
    </cofactor>
</comment>
<dbReference type="InterPro" id="IPR005841">
    <property type="entry name" value="Alpha-D-phosphohexomutase_SF"/>
</dbReference>
<evidence type="ECO:0000259" key="8">
    <source>
        <dbReference type="Pfam" id="PF00408"/>
    </source>
</evidence>
<dbReference type="SUPFAM" id="SSF55957">
    <property type="entry name" value="Phosphoglucomutase, C-terminal domain"/>
    <property type="match status" value="1"/>
</dbReference>
<feature type="domain" description="Alpha-D-phosphohexomutase alpha/beta/alpha" evidence="9">
    <location>
        <begin position="144"/>
        <end position="281"/>
    </location>
</feature>
<dbReference type="AlphaFoldDB" id="A0A316Z7S9"/>
<dbReference type="GeneID" id="37270245"/>
<keyword evidence="4" id="KW-0479">Metal-binding</keyword>
<dbReference type="Gene3D" id="3.30.310.50">
    <property type="entry name" value="Alpha-D-phosphohexomutase, C-terminal domain"/>
    <property type="match status" value="1"/>
</dbReference>
<dbReference type="InterPro" id="IPR036900">
    <property type="entry name" value="A-D-PHexomutase_C_sf"/>
</dbReference>
<dbReference type="InterPro" id="IPR005844">
    <property type="entry name" value="A-D-PHexomutase_a/b/a-I"/>
</dbReference>
<dbReference type="STRING" id="58919.A0A316Z7S9"/>
<protein>
    <recommendedName>
        <fullName evidence="14">Phosphomannomutase</fullName>
    </recommendedName>
</protein>
<feature type="domain" description="Alpha-D-phosphohexomutase C-terminal" evidence="8">
    <location>
        <begin position="629"/>
        <end position="657"/>
    </location>
</feature>
<dbReference type="SUPFAM" id="SSF53738">
    <property type="entry name" value="Phosphoglucomutase, first 3 domains"/>
    <property type="match status" value="3"/>
</dbReference>
<dbReference type="GO" id="GO:0005634">
    <property type="term" value="C:nucleus"/>
    <property type="evidence" value="ECO:0007669"/>
    <property type="project" value="TreeGrafter"/>
</dbReference>
<dbReference type="GO" id="GO:0006166">
    <property type="term" value="P:purine ribonucleoside salvage"/>
    <property type="evidence" value="ECO:0007669"/>
    <property type="project" value="TreeGrafter"/>
</dbReference>
<reference evidence="12 13" key="1">
    <citation type="journal article" date="2018" name="Mol. Biol. Evol.">
        <title>Broad Genomic Sampling Reveals a Smut Pathogenic Ancestry of the Fungal Clade Ustilaginomycotina.</title>
        <authorList>
            <person name="Kijpornyongpan T."/>
            <person name="Mondo S.J."/>
            <person name="Barry K."/>
            <person name="Sandor L."/>
            <person name="Lee J."/>
            <person name="Lipzen A."/>
            <person name="Pangilinan J."/>
            <person name="LaButti K."/>
            <person name="Hainaut M."/>
            <person name="Henrissat B."/>
            <person name="Grigoriev I.V."/>
            <person name="Spatafora J.W."/>
            <person name="Aime M.C."/>
        </authorList>
    </citation>
    <scope>NUCLEOTIDE SEQUENCE [LARGE SCALE GENOMIC DNA]</scope>
    <source>
        <strain evidence="12 13">MCA 4186</strain>
    </source>
</reference>
<proteinExistence type="inferred from homology"/>
<evidence type="ECO:0000313" key="12">
    <source>
        <dbReference type="EMBL" id="PWN97038.1"/>
    </source>
</evidence>
<evidence type="ECO:0000256" key="2">
    <source>
        <dbReference type="ARBA" id="ARBA00010231"/>
    </source>
</evidence>
<evidence type="ECO:0000259" key="9">
    <source>
        <dbReference type="Pfam" id="PF02878"/>
    </source>
</evidence>
<dbReference type="EMBL" id="KZ819296">
    <property type="protein sequence ID" value="PWN97038.1"/>
    <property type="molecule type" value="Genomic_DNA"/>
</dbReference>
<sequence length="690" mass="73436">MSGEAMEACPPLPRRGLQGSLDVRPLARPRSDARGAPDTNSLPVWGALSPSRLHLRPSHAPVPTPPSLPSVLHRALPAHTLLPLCRTMASSTSDGHAALASTARAWLALDPDAKSRAALEQLLADAEAEPAAAAELHAAFASRLEFGTAGLRGVVGPGPARMNRLVVMQTTAGLARYVREQRREQAGVVVAYDGRLDSEAFAHAAAGVLAAAGVRVHLFTVPAPTPMCGFMVRRLSAAAGIVVTASHNPPEYNGYKVYCAAGTQINDPVDGEIAAHIDAVAQEGRTPPACTLVEARAKDMLSDLGEEDFETYIGEVLRVTPAPSAPAAAFKVAYTPLHGVGAHIAERLLKRRGYQGFTVAEQREPDGHFPTVKFPNPEEPGAMDLVMALADEKQCAVAIANDPDADRLCAAARDSTGKLRQLTGDELGTLLGDAMLRQLSADSAASPPWVLSTIVSSRLLARLAGAYGARHRETLTGFKWLGPAASALTSKGERFAFAYEEALGYMACSLVWDKDGLSALLALADLACALDAEGKTLLGRLEEIQRRVGVAITTQRTIRLQPGTSGSSIMKRVRAQKPDRIGDFELALVEDLLDGRPPADTPEGEIPKNDVLRYFFATADISKESARKEIMLGAPRIQVRPSGTEPKVKIYCEALGEVRAGESFEAAQQRIRAELDAIVDVVYAWLVADA</sequence>
<dbReference type="PROSITE" id="PS00710">
    <property type="entry name" value="PGM_PMM"/>
    <property type="match status" value="1"/>
</dbReference>
<dbReference type="InterPro" id="IPR016055">
    <property type="entry name" value="A-D-PHexomutase_a/b/a-I/II/III"/>
</dbReference>
<dbReference type="GO" id="GO:0000287">
    <property type="term" value="F:magnesium ion binding"/>
    <property type="evidence" value="ECO:0007669"/>
    <property type="project" value="InterPro"/>
</dbReference>
<dbReference type="Pfam" id="PF02879">
    <property type="entry name" value="PGM_PMM_II"/>
    <property type="match status" value="1"/>
</dbReference>
<keyword evidence="6" id="KW-0413">Isomerase</keyword>
<evidence type="ECO:0000259" key="11">
    <source>
        <dbReference type="Pfam" id="PF02880"/>
    </source>
</evidence>
<evidence type="ECO:0000256" key="3">
    <source>
        <dbReference type="ARBA" id="ARBA00022553"/>
    </source>
</evidence>
<dbReference type="InterPro" id="IPR005846">
    <property type="entry name" value="A-D-PHexomutase_a/b/a-III"/>
</dbReference>
<dbReference type="PRINTS" id="PR00509">
    <property type="entry name" value="PGMPMM"/>
</dbReference>
<dbReference type="RefSeq" id="XP_025597317.1">
    <property type="nucleotide sequence ID" value="XM_025742701.1"/>
</dbReference>
<dbReference type="GO" id="GO:0008973">
    <property type="term" value="F:phosphopentomutase activity"/>
    <property type="evidence" value="ECO:0007669"/>
    <property type="project" value="TreeGrafter"/>
</dbReference>
<feature type="region of interest" description="Disordered" evidence="7">
    <location>
        <begin position="1"/>
        <end position="21"/>
    </location>
</feature>
<dbReference type="CDD" id="cd05799">
    <property type="entry name" value="PGM2"/>
    <property type="match status" value="1"/>
</dbReference>
<dbReference type="PANTHER" id="PTHR45745:SF1">
    <property type="entry name" value="PHOSPHOGLUCOMUTASE 2B-RELATED"/>
    <property type="match status" value="1"/>
</dbReference>
<keyword evidence="5" id="KW-0460">Magnesium</keyword>
<evidence type="ECO:0000256" key="5">
    <source>
        <dbReference type="ARBA" id="ARBA00022842"/>
    </source>
</evidence>
<dbReference type="InterPro" id="IPR005843">
    <property type="entry name" value="A-D-PHexomutase_C"/>
</dbReference>
<evidence type="ECO:0008006" key="14">
    <source>
        <dbReference type="Google" id="ProtNLM"/>
    </source>
</evidence>
<dbReference type="OrthoDB" id="8300170at2759"/>
<organism evidence="12 13">
    <name type="scientific">Tilletiopsis washingtonensis</name>
    <dbReference type="NCBI Taxonomy" id="58919"/>
    <lineage>
        <taxon>Eukaryota</taxon>
        <taxon>Fungi</taxon>
        <taxon>Dikarya</taxon>
        <taxon>Basidiomycota</taxon>
        <taxon>Ustilaginomycotina</taxon>
        <taxon>Exobasidiomycetes</taxon>
        <taxon>Entylomatales</taxon>
        <taxon>Entylomatales incertae sedis</taxon>
        <taxon>Tilletiopsis</taxon>
    </lineage>
</organism>
<accession>A0A316Z7S9</accession>
<evidence type="ECO:0000256" key="7">
    <source>
        <dbReference type="SAM" id="MobiDB-lite"/>
    </source>
</evidence>
<evidence type="ECO:0000256" key="4">
    <source>
        <dbReference type="ARBA" id="ARBA00022723"/>
    </source>
</evidence>
<evidence type="ECO:0000256" key="1">
    <source>
        <dbReference type="ARBA" id="ARBA00001946"/>
    </source>
</evidence>
<dbReference type="Proteomes" id="UP000245946">
    <property type="component" value="Unassembled WGS sequence"/>
</dbReference>
<gene>
    <name evidence="12" type="ORF">FA09DRAFT_330688</name>
</gene>
<dbReference type="InterPro" id="IPR016066">
    <property type="entry name" value="A-D-PHexomutase_CS"/>
</dbReference>
<dbReference type="InterPro" id="IPR005845">
    <property type="entry name" value="A-D-PHexomutase_a/b/a-II"/>
</dbReference>
<evidence type="ECO:0000259" key="10">
    <source>
        <dbReference type="Pfam" id="PF02879"/>
    </source>
</evidence>
<feature type="domain" description="Alpha-D-phosphohexomutase alpha/beta/alpha" evidence="11">
    <location>
        <begin position="424"/>
        <end position="538"/>
    </location>
</feature>